<keyword evidence="1" id="KW-0472">Membrane</keyword>
<keyword evidence="3" id="KW-1185">Reference proteome</keyword>
<feature type="transmembrane region" description="Helical" evidence="1">
    <location>
        <begin position="42"/>
        <end position="64"/>
    </location>
</feature>
<dbReference type="Proteomes" id="UP000824890">
    <property type="component" value="Unassembled WGS sequence"/>
</dbReference>
<organism evidence="2 3">
    <name type="scientific">Brassica napus</name>
    <name type="common">Rape</name>
    <dbReference type="NCBI Taxonomy" id="3708"/>
    <lineage>
        <taxon>Eukaryota</taxon>
        <taxon>Viridiplantae</taxon>
        <taxon>Streptophyta</taxon>
        <taxon>Embryophyta</taxon>
        <taxon>Tracheophyta</taxon>
        <taxon>Spermatophyta</taxon>
        <taxon>Magnoliopsida</taxon>
        <taxon>eudicotyledons</taxon>
        <taxon>Gunneridae</taxon>
        <taxon>Pentapetalae</taxon>
        <taxon>rosids</taxon>
        <taxon>malvids</taxon>
        <taxon>Brassicales</taxon>
        <taxon>Brassicaceae</taxon>
        <taxon>Brassiceae</taxon>
        <taxon>Brassica</taxon>
    </lineage>
</organism>
<proteinExistence type="predicted"/>
<accession>A0ABQ8AUT9</accession>
<keyword evidence="1" id="KW-1133">Transmembrane helix</keyword>
<gene>
    <name evidence="2" type="ORF">HID58_045831</name>
</gene>
<comment type="caution">
    <text evidence="2">The sequence shown here is derived from an EMBL/GenBank/DDBJ whole genome shotgun (WGS) entry which is preliminary data.</text>
</comment>
<evidence type="ECO:0000256" key="1">
    <source>
        <dbReference type="SAM" id="Phobius"/>
    </source>
</evidence>
<evidence type="ECO:0000313" key="2">
    <source>
        <dbReference type="EMBL" id="KAH0896263.1"/>
    </source>
</evidence>
<reference evidence="2 3" key="1">
    <citation type="submission" date="2021-05" db="EMBL/GenBank/DDBJ databases">
        <title>Genome Assembly of Synthetic Allotetraploid Brassica napus Reveals Homoeologous Exchanges between Subgenomes.</title>
        <authorList>
            <person name="Davis J.T."/>
        </authorList>
    </citation>
    <scope>NUCLEOTIDE SEQUENCE [LARGE SCALE GENOMIC DNA]</scope>
    <source>
        <strain evidence="3">cv. Da-Ae</strain>
        <tissue evidence="2">Seedling</tissue>
    </source>
</reference>
<protein>
    <submittedName>
        <fullName evidence="2">Uncharacterized protein</fullName>
    </submittedName>
</protein>
<keyword evidence="1" id="KW-0812">Transmembrane</keyword>
<dbReference type="EMBL" id="JAGKQM010000012">
    <property type="protein sequence ID" value="KAH0896263.1"/>
    <property type="molecule type" value="Genomic_DNA"/>
</dbReference>
<evidence type="ECO:0000313" key="3">
    <source>
        <dbReference type="Proteomes" id="UP000824890"/>
    </source>
</evidence>
<sequence>MSENWLKESIGNLGQAKEFKGKHENLRKQVTHEAFKSFQTCFLIQASMWEALVMLLLGLMVVLISKKNGGHECVLQP</sequence>
<name>A0ABQ8AUT9_BRANA</name>